<comment type="caution">
    <text evidence="1">The sequence shown here is derived from an EMBL/GenBank/DDBJ whole genome shotgun (WGS) entry which is preliminary data.</text>
</comment>
<gene>
    <name evidence="1" type="ORF">TKK_002575</name>
</gene>
<dbReference type="Proteomes" id="UP001627154">
    <property type="component" value="Unassembled WGS sequence"/>
</dbReference>
<organism evidence="1 2">
    <name type="scientific">Trichogramma kaykai</name>
    <dbReference type="NCBI Taxonomy" id="54128"/>
    <lineage>
        <taxon>Eukaryota</taxon>
        <taxon>Metazoa</taxon>
        <taxon>Ecdysozoa</taxon>
        <taxon>Arthropoda</taxon>
        <taxon>Hexapoda</taxon>
        <taxon>Insecta</taxon>
        <taxon>Pterygota</taxon>
        <taxon>Neoptera</taxon>
        <taxon>Endopterygota</taxon>
        <taxon>Hymenoptera</taxon>
        <taxon>Apocrita</taxon>
        <taxon>Proctotrupomorpha</taxon>
        <taxon>Chalcidoidea</taxon>
        <taxon>Trichogrammatidae</taxon>
        <taxon>Trichogramma</taxon>
    </lineage>
</organism>
<dbReference type="PANTHER" id="PTHR14540">
    <property type="entry name" value="INTEGRATOR COMPLEX SUBUNIT 15"/>
    <property type="match status" value="1"/>
</dbReference>
<dbReference type="EMBL" id="JBJJXI010000022">
    <property type="protein sequence ID" value="KAL3404922.1"/>
    <property type="molecule type" value="Genomic_DNA"/>
</dbReference>
<dbReference type="InterPro" id="IPR027844">
    <property type="entry name" value="INTS15"/>
</dbReference>
<accession>A0ABD2XJ97</accession>
<name>A0ABD2XJ97_9HYME</name>
<proteinExistence type="predicted"/>
<protein>
    <submittedName>
        <fullName evidence="1">Uncharacterized protein</fullName>
    </submittedName>
</protein>
<dbReference type="Pfam" id="PF14964">
    <property type="entry name" value="INTS15"/>
    <property type="match status" value="1"/>
</dbReference>
<evidence type="ECO:0000313" key="1">
    <source>
        <dbReference type="EMBL" id="KAL3404922.1"/>
    </source>
</evidence>
<evidence type="ECO:0000313" key="2">
    <source>
        <dbReference type="Proteomes" id="UP001627154"/>
    </source>
</evidence>
<dbReference type="AlphaFoldDB" id="A0ABD2XJ97"/>
<dbReference type="PANTHER" id="PTHR14540:SF2">
    <property type="entry name" value="INTEGRATOR COMPLEX SUBUNIT 15"/>
    <property type="match status" value="1"/>
</dbReference>
<reference evidence="1 2" key="1">
    <citation type="journal article" date="2024" name="bioRxiv">
        <title>A reference genome for Trichogramma kaykai: A tiny desert-dwelling parasitoid wasp with competing sex-ratio distorters.</title>
        <authorList>
            <person name="Culotta J."/>
            <person name="Lindsey A.R."/>
        </authorList>
    </citation>
    <scope>NUCLEOTIDE SEQUENCE [LARGE SCALE GENOMIC DNA]</scope>
    <source>
        <strain evidence="1 2">KSX58</strain>
    </source>
</reference>
<sequence length="360" mass="40404">MSVHDLRRQMTLLKFPYDAREALNRLEVLFSKPAKQIDLQEELISHYVFGEIDRLQKSKKPHAMKELQLIDTLCDFFRSPGGNPAMRNAVFLSLFPAHNPRLKTLGLLISYCISMNNDPTLSAAGIWLQQMGPTTLESVRLAEHLYSDFFVCLPNAQKVLIDLPVRVPHFTANLLTAFGELYSENKPPLALVKIVGQWIKDNPNILLLPLTETPALPSGCIPMTPVTPIAGLFRWSILHPIRDSDEESDAEEITKCYNAIQQMLMDAVLKLKKINCGNAISAQHLAATIRTANSILQKQPETDESLKQVSLERLGQSISTALSVKCIYGNIQELLALLQPLSHQHFLIEWTLQTYGPETS</sequence>
<keyword evidence="2" id="KW-1185">Reference proteome</keyword>